<keyword evidence="3" id="KW-1185">Reference proteome</keyword>
<dbReference type="Proteomes" id="UP000011115">
    <property type="component" value="Unassembled WGS sequence"/>
</dbReference>
<dbReference type="InParanoid" id="M1DWQ0"/>
<evidence type="ECO:0000313" key="3">
    <source>
        <dbReference type="Proteomes" id="UP000011115"/>
    </source>
</evidence>
<evidence type="ECO:0000313" key="2">
    <source>
        <dbReference type="EnsemblPlants" id="PGSC0003DMT400095619"/>
    </source>
</evidence>
<sequence>MSTRRAYARRNVRENVEQEAPPQAPPQVSVNPLAEQVTHMEFRSAFQVLAQAVTTANREVVVPVNLNVGTEASRVRDFMRMNPSEFHGSKVEEDPQEFIDEV</sequence>
<name>M1DWQ0_SOLTU</name>
<feature type="region of interest" description="Disordered" evidence="1">
    <location>
        <begin position="1"/>
        <end position="29"/>
    </location>
</feature>
<accession>M1DWQ0</accession>
<evidence type="ECO:0000256" key="1">
    <source>
        <dbReference type="SAM" id="MobiDB-lite"/>
    </source>
</evidence>
<dbReference type="AlphaFoldDB" id="M1DWQ0"/>
<feature type="compositionally biased region" description="Low complexity" evidence="1">
    <location>
        <begin position="18"/>
        <end position="29"/>
    </location>
</feature>
<dbReference type="HOGENOM" id="CLU_134717_0_0_1"/>
<protein>
    <submittedName>
        <fullName evidence="2">Zinc knuckle family protein</fullName>
    </submittedName>
</protein>
<reference evidence="3" key="1">
    <citation type="journal article" date="2011" name="Nature">
        <title>Genome sequence and analysis of the tuber crop potato.</title>
        <authorList>
            <consortium name="The Potato Genome Sequencing Consortium"/>
        </authorList>
    </citation>
    <scope>NUCLEOTIDE SEQUENCE [LARGE SCALE GENOMIC DNA]</scope>
    <source>
        <strain evidence="3">cv. DM1-3 516 R44</strain>
    </source>
</reference>
<reference evidence="2" key="2">
    <citation type="submission" date="2015-06" db="UniProtKB">
        <authorList>
            <consortium name="EnsemblPlants"/>
        </authorList>
    </citation>
    <scope>IDENTIFICATION</scope>
    <source>
        <strain evidence="2">DM1-3 516 R44</strain>
    </source>
</reference>
<organism evidence="2 3">
    <name type="scientific">Solanum tuberosum</name>
    <name type="common">Potato</name>
    <dbReference type="NCBI Taxonomy" id="4113"/>
    <lineage>
        <taxon>Eukaryota</taxon>
        <taxon>Viridiplantae</taxon>
        <taxon>Streptophyta</taxon>
        <taxon>Embryophyta</taxon>
        <taxon>Tracheophyta</taxon>
        <taxon>Spermatophyta</taxon>
        <taxon>Magnoliopsida</taxon>
        <taxon>eudicotyledons</taxon>
        <taxon>Gunneridae</taxon>
        <taxon>Pentapetalae</taxon>
        <taxon>asterids</taxon>
        <taxon>lamiids</taxon>
        <taxon>Solanales</taxon>
        <taxon>Solanaceae</taxon>
        <taxon>Solanoideae</taxon>
        <taxon>Solaneae</taxon>
        <taxon>Solanum</taxon>
    </lineage>
</organism>
<dbReference type="Gramene" id="PGSC0003DMT400095619">
    <property type="protein sequence ID" value="PGSC0003DMT400095619"/>
    <property type="gene ID" value="PGSC0003DMG400045190"/>
</dbReference>
<feature type="compositionally biased region" description="Basic residues" evidence="1">
    <location>
        <begin position="1"/>
        <end position="10"/>
    </location>
</feature>
<dbReference type="PaxDb" id="4113-PGSC0003DMT400095619"/>
<dbReference type="EnsemblPlants" id="PGSC0003DMT400095619">
    <property type="protein sequence ID" value="PGSC0003DMT400095619"/>
    <property type="gene ID" value="PGSC0003DMG400045190"/>
</dbReference>
<proteinExistence type="predicted"/>